<sequence>MMYSKTTLFLIISFIIVTACSDKKHKEVNTKEISKPNVILVITDDQGYGDLGVHGNKIIKTPNIDSFYTESTHLTNFHVGPTCAPTRSGLMTGRYANSTGVWHTVGGWSLLRENEKTLADMFTEAGYKTGGFGKWHLGDNYPFRPEDRGFQETVMHGGGGVQQTPDYWNNTYFNDTYFHNGTPEKYEGYCTDVFFDEAIKFIQTNKDKPFFCYLAPNAPHGPYNVPTAYYDLYKDLDDSILADTQKRFYGMITNIDDNFGKLRAKLSELKIADNTILIFMTDNGTSAGYYNKKGKITGFNSGMRGTKGSEYDGGHRVPFFIYWKDGQITTAKDINTLTAQIDILPTLAELCGIALPKDHLALNGKSIVPILMGKDTVQNRMLVTDSQRIQNPEKWKKSAVMQANWRLVNGKELYNIENDQGQENDIASKNPQKVEAMKAFYEEWWTEVSKDFNEEIYFQIGSKQENPITLTAHDVHGPETMQPWNQIQIREGKSGAGYWSVNIVEDGNYKVSLRRYPIESNLAINATTPKISITDLPGLEKEIPAGKNLEYTKANITFENQITTETSIKDGDTSAVFNVTLKAGKTKLSANFIDAQNQPNVAYYVYIKKI</sequence>
<dbReference type="GO" id="GO:0046872">
    <property type="term" value="F:metal ion binding"/>
    <property type="evidence" value="ECO:0007669"/>
    <property type="project" value="UniProtKB-KW"/>
</dbReference>
<dbReference type="InterPro" id="IPR024607">
    <property type="entry name" value="Sulfatase_CS"/>
</dbReference>
<keyword evidence="4" id="KW-0106">Calcium</keyword>
<dbReference type="PANTHER" id="PTHR42693:SF53">
    <property type="entry name" value="ENDO-4-O-SULFATASE"/>
    <property type="match status" value="1"/>
</dbReference>
<keyword evidence="3" id="KW-0378">Hydrolase</keyword>
<dbReference type="Gene3D" id="3.40.720.10">
    <property type="entry name" value="Alkaline Phosphatase, subunit A"/>
    <property type="match status" value="1"/>
</dbReference>
<comment type="similarity">
    <text evidence="1">Belongs to the sulfatase family.</text>
</comment>
<evidence type="ECO:0000313" key="7">
    <source>
        <dbReference type="Proteomes" id="UP000294749"/>
    </source>
</evidence>
<evidence type="ECO:0000256" key="2">
    <source>
        <dbReference type="ARBA" id="ARBA00022723"/>
    </source>
</evidence>
<accession>A0A4R7K8M6</accession>
<evidence type="ECO:0000259" key="5">
    <source>
        <dbReference type="Pfam" id="PF00884"/>
    </source>
</evidence>
<dbReference type="EMBL" id="SOAY01000010">
    <property type="protein sequence ID" value="TDT47299.1"/>
    <property type="molecule type" value="Genomic_DNA"/>
</dbReference>
<evidence type="ECO:0000313" key="6">
    <source>
        <dbReference type="EMBL" id="TDT47299.1"/>
    </source>
</evidence>
<proteinExistence type="inferred from homology"/>
<reference evidence="6 7" key="1">
    <citation type="submission" date="2019-03" db="EMBL/GenBank/DDBJ databases">
        <title>Genomic Encyclopedia of Archaeal and Bacterial Type Strains, Phase II (KMG-II): from individual species to whole genera.</title>
        <authorList>
            <person name="Goeker M."/>
        </authorList>
    </citation>
    <scope>NUCLEOTIDE SEQUENCE [LARGE SCALE GENOMIC DNA]</scope>
    <source>
        <strain evidence="6 7">DSM 25233</strain>
    </source>
</reference>
<feature type="domain" description="Sulfatase N-terminal" evidence="5">
    <location>
        <begin position="36"/>
        <end position="353"/>
    </location>
</feature>
<dbReference type="Proteomes" id="UP000294749">
    <property type="component" value="Unassembled WGS sequence"/>
</dbReference>
<protein>
    <submittedName>
        <fullName evidence="6">Arylsulfatase A-like enzyme</fullName>
    </submittedName>
</protein>
<evidence type="ECO:0000256" key="1">
    <source>
        <dbReference type="ARBA" id="ARBA00008779"/>
    </source>
</evidence>
<dbReference type="CDD" id="cd16146">
    <property type="entry name" value="ARS_like"/>
    <property type="match status" value="1"/>
</dbReference>
<organism evidence="6 7">
    <name type="scientific">Maribacter spongiicola</name>
    <dbReference type="NCBI Taxonomy" id="1206753"/>
    <lineage>
        <taxon>Bacteria</taxon>
        <taxon>Pseudomonadati</taxon>
        <taxon>Bacteroidota</taxon>
        <taxon>Flavobacteriia</taxon>
        <taxon>Flavobacteriales</taxon>
        <taxon>Flavobacteriaceae</taxon>
        <taxon>Maribacter</taxon>
    </lineage>
</organism>
<dbReference type="PROSITE" id="PS51257">
    <property type="entry name" value="PROKAR_LIPOPROTEIN"/>
    <property type="match status" value="1"/>
</dbReference>
<name>A0A4R7K8M6_9FLAO</name>
<dbReference type="InterPro" id="IPR000917">
    <property type="entry name" value="Sulfatase_N"/>
</dbReference>
<gene>
    <name evidence="6" type="ORF">CLV90_1374</name>
</gene>
<dbReference type="PANTHER" id="PTHR42693">
    <property type="entry name" value="ARYLSULFATASE FAMILY MEMBER"/>
    <property type="match status" value="1"/>
</dbReference>
<dbReference type="Gene3D" id="3.30.1120.10">
    <property type="match status" value="1"/>
</dbReference>
<evidence type="ECO:0000256" key="4">
    <source>
        <dbReference type="ARBA" id="ARBA00022837"/>
    </source>
</evidence>
<dbReference type="InterPro" id="IPR017850">
    <property type="entry name" value="Alkaline_phosphatase_core_sf"/>
</dbReference>
<comment type="caution">
    <text evidence="6">The sequence shown here is derived from an EMBL/GenBank/DDBJ whole genome shotgun (WGS) entry which is preliminary data.</text>
</comment>
<dbReference type="RefSeq" id="WP_133686688.1">
    <property type="nucleotide sequence ID" value="NZ_SOAY01000010.1"/>
</dbReference>
<keyword evidence="7" id="KW-1185">Reference proteome</keyword>
<dbReference type="AlphaFoldDB" id="A0A4R7K8M6"/>
<keyword evidence="2" id="KW-0479">Metal-binding</keyword>
<dbReference type="SUPFAM" id="SSF53649">
    <property type="entry name" value="Alkaline phosphatase-like"/>
    <property type="match status" value="1"/>
</dbReference>
<dbReference type="GO" id="GO:0004065">
    <property type="term" value="F:arylsulfatase activity"/>
    <property type="evidence" value="ECO:0007669"/>
    <property type="project" value="TreeGrafter"/>
</dbReference>
<dbReference type="PROSITE" id="PS00523">
    <property type="entry name" value="SULFATASE_1"/>
    <property type="match status" value="1"/>
</dbReference>
<dbReference type="InterPro" id="IPR050738">
    <property type="entry name" value="Sulfatase"/>
</dbReference>
<dbReference type="Pfam" id="PF00884">
    <property type="entry name" value="Sulfatase"/>
    <property type="match status" value="1"/>
</dbReference>
<dbReference type="FunFam" id="3.40.720.10:FF:000070">
    <property type="entry name" value="Arylsulfatase A"/>
    <property type="match status" value="1"/>
</dbReference>
<dbReference type="OrthoDB" id="756520at2"/>
<evidence type="ECO:0000256" key="3">
    <source>
        <dbReference type="ARBA" id="ARBA00022801"/>
    </source>
</evidence>